<gene>
    <name evidence="1" type="ORF">WMG39_14795</name>
</gene>
<organism evidence="1 2">
    <name type="scientific">Microcoleus anatoxicus PTRS2</name>
    <dbReference type="NCBI Taxonomy" id="2705321"/>
    <lineage>
        <taxon>Bacteria</taxon>
        <taxon>Bacillati</taxon>
        <taxon>Cyanobacteriota</taxon>
        <taxon>Cyanophyceae</taxon>
        <taxon>Oscillatoriophycideae</taxon>
        <taxon>Oscillatoriales</taxon>
        <taxon>Microcoleaceae</taxon>
        <taxon>Microcoleus</taxon>
        <taxon>Microcoleus anatoxicus</taxon>
    </lineage>
</organism>
<dbReference type="RefSeq" id="WP_340517111.1">
    <property type="nucleotide sequence ID" value="NZ_JBBLXS010000181.1"/>
</dbReference>
<evidence type="ECO:0000313" key="2">
    <source>
        <dbReference type="Proteomes" id="UP001384579"/>
    </source>
</evidence>
<dbReference type="EMBL" id="JBBLXS010000181">
    <property type="protein sequence ID" value="MEK0186106.1"/>
    <property type="molecule type" value="Genomic_DNA"/>
</dbReference>
<reference evidence="1 2" key="1">
    <citation type="journal article" date="2020" name="Harmful Algae">
        <title>Molecular and morphological characterization of a novel dihydroanatoxin-a producing Microcoleus species (cyanobacteria) from the Russian River, California, USA.</title>
        <authorList>
            <person name="Conklin K.Y."/>
            <person name="Stancheva R."/>
            <person name="Otten T.G."/>
            <person name="Fadness R."/>
            <person name="Boyer G.L."/>
            <person name="Read B."/>
            <person name="Zhang X."/>
            <person name="Sheath R.G."/>
        </authorList>
    </citation>
    <scope>NUCLEOTIDE SEQUENCE [LARGE SCALE GENOMIC DNA]</scope>
    <source>
        <strain evidence="1 2">PTRS2</strain>
    </source>
</reference>
<dbReference type="InterPro" id="IPR005490">
    <property type="entry name" value="LD_TPept_cat_dom"/>
</dbReference>
<proteinExistence type="predicted"/>
<name>A0ABU8YPG4_9CYAN</name>
<protein>
    <recommendedName>
        <fullName evidence="3">DUF2778 domain-containing protein</fullName>
    </recommendedName>
</protein>
<dbReference type="Proteomes" id="UP001384579">
    <property type="component" value="Unassembled WGS sequence"/>
</dbReference>
<keyword evidence="2" id="KW-1185">Reference proteome</keyword>
<sequence length="144" mass="15653">MHKLTFSLPLADSPNLIFGNLKLSYPDGQEINYLATSGCTGWQRPEDQSARARGPIPAGEYEIPTIPYWLDTRGIEGWFFHLTPDPVKISGVLRGEFGIHFDAGGPGSAGCIVLKNLSGWKGFCTRLQAIAESGVRAIAVSVKY</sequence>
<accession>A0ABU8YPG4</accession>
<evidence type="ECO:0000313" key="1">
    <source>
        <dbReference type="EMBL" id="MEK0186106.1"/>
    </source>
</evidence>
<dbReference type="CDD" id="cd16913">
    <property type="entry name" value="YkuD_like"/>
    <property type="match status" value="1"/>
</dbReference>
<comment type="caution">
    <text evidence="1">The sequence shown here is derived from an EMBL/GenBank/DDBJ whole genome shotgun (WGS) entry which is preliminary data.</text>
</comment>
<evidence type="ECO:0008006" key="3">
    <source>
        <dbReference type="Google" id="ProtNLM"/>
    </source>
</evidence>